<reference evidence="2" key="1">
    <citation type="journal article" date="2019" name="Int. J. Syst. Evol. Microbiol.">
        <title>The Global Catalogue of Microorganisms (GCM) 10K type strain sequencing project: providing services to taxonomists for standard genome sequencing and annotation.</title>
        <authorList>
            <consortium name="The Broad Institute Genomics Platform"/>
            <consortium name="The Broad Institute Genome Sequencing Center for Infectious Disease"/>
            <person name="Wu L."/>
            <person name="Ma J."/>
        </authorList>
    </citation>
    <scope>NUCLEOTIDE SEQUENCE [LARGE SCALE GENOMIC DNA]</scope>
    <source>
        <strain evidence="2">CCUG 63369</strain>
    </source>
</reference>
<organism evidence="1 2">
    <name type="scientific">Streptomonospora algeriensis</name>
    <dbReference type="NCBI Taxonomy" id="995084"/>
    <lineage>
        <taxon>Bacteria</taxon>
        <taxon>Bacillati</taxon>
        <taxon>Actinomycetota</taxon>
        <taxon>Actinomycetes</taxon>
        <taxon>Streptosporangiales</taxon>
        <taxon>Nocardiopsidaceae</taxon>
        <taxon>Streptomonospora</taxon>
    </lineage>
</organism>
<dbReference type="EMBL" id="JBHTHR010000007">
    <property type="protein sequence ID" value="MFD0799863.1"/>
    <property type="molecule type" value="Genomic_DNA"/>
</dbReference>
<dbReference type="Proteomes" id="UP001596956">
    <property type="component" value="Unassembled WGS sequence"/>
</dbReference>
<evidence type="ECO:0000313" key="1">
    <source>
        <dbReference type="EMBL" id="MFD0799863.1"/>
    </source>
</evidence>
<sequence>MRESADRGDWSEAAAVRAVGNNQTYWRKTC</sequence>
<accession>A0ABW3B9M7</accession>
<keyword evidence="2" id="KW-1185">Reference proteome</keyword>
<gene>
    <name evidence="1" type="ORF">ACFQZU_00820</name>
</gene>
<name>A0ABW3B9M7_9ACTN</name>
<evidence type="ECO:0000313" key="2">
    <source>
        <dbReference type="Proteomes" id="UP001596956"/>
    </source>
</evidence>
<comment type="caution">
    <text evidence="1">The sequence shown here is derived from an EMBL/GenBank/DDBJ whole genome shotgun (WGS) entry which is preliminary data.</text>
</comment>
<protein>
    <submittedName>
        <fullName evidence="1">Lactococcin 972 family bacteriocin</fullName>
    </submittedName>
</protein>
<proteinExistence type="predicted"/>